<keyword evidence="3" id="KW-1185">Reference proteome</keyword>
<feature type="transmembrane region" description="Helical" evidence="1">
    <location>
        <begin position="85"/>
        <end position="106"/>
    </location>
</feature>
<proteinExistence type="predicted"/>
<keyword evidence="1" id="KW-1133">Transmembrane helix</keyword>
<name>A0ABT3JGK5_9SPHN</name>
<evidence type="ECO:0000256" key="1">
    <source>
        <dbReference type="SAM" id="Phobius"/>
    </source>
</evidence>
<dbReference type="RefSeq" id="WP_264882929.1">
    <property type="nucleotide sequence ID" value="NZ_JAPDOB010000002.1"/>
</dbReference>
<sequence>MVNPAINAALIASAANSQTAQQAVLQKLKKAEAYEPSTAMSLDLDGAEASALTELVGLAIVRPLGSGRYYLDRERQKERAAQQGWVALVIMLGVASAMASVIALTAL</sequence>
<dbReference type="Proteomes" id="UP001526246">
    <property type="component" value="Unassembled WGS sequence"/>
</dbReference>
<evidence type="ECO:0000313" key="2">
    <source>
        <dbReference type="EMBL" id="MCW3798200.1"/>
    </source>
</evidence>
<keyword evidence="1" id="KW-0812">Transmembrane</keyword>
<accession>A0ABT3JGK5</accession>
<comment type="caution">
    <text evidence="2">The sequence shown here is derived from an EMBL/GenBank/DDBJ whole genome shotgun (WGS) entry which is preliminary data.</text>
</comment>
<dbReference type="EMBL" id="JAPDOB010000002">
    <property type="protein sequence ID" value="MCW3798200.1"/>
    <property type="molecule type" value="Genomic_DNA"/>
</dbReference>
<protein>
    <submittedName>
        <fullName evidence="2">Uncharacterized protein</fullName>
    </submittedName>
</protein>
<reference evidence="2 3" key="1">
    <citation type="submission" date="2022-10" db="EMBL/GenBank/DDBJ databases">
        <title>Sphingomonas sp.</title>
        <authorList>
            <person name="Jin C."/>
        </authorList>
    </citation>
    <scope>NUCLEOTIDE SEQUENCE [LARGE SCALE GENOMIC DNA]</scope>
    <source>
        <strain evidence="2 3">BN140010</strain>
    </source>
</reference>
<gene>
    <name evidence="2" type="ORF">OMW55_10330</name>
</gene>
<evidence type="ECO:0000313" key="3">
    <source>
        <dbReference type="Proteomes" id="UP001526246"/>
    </source>
</evidence>
<keyword evidence="1" id="KW-0472">Membrane</keyword>
<organism evidence="2 3">
    <name type="scientific">Sphingomonas arvum</name>
    <dbReference type="NCBI Taxonomy" id="2992113"/>
    <lineage>
        <taxon>Bacteria</taxon>
        <taxon>Pseudomonadati</taxon>
        <taxon>Pseudomonadota</taxon>
        <taxon>Alphaproteobacteria</taxon>
        <taxon>Sphingomonadales</taxon>
        <taxon>Sphingomonadaceae</taxon>
        <taxon>Sphingomonas</taxon>
    </lineage>
</organism>